<evidence type="ECO:0000256" key="12">
    <source>
        <dbReference type="SAM" id="Phobius"/>
    </source>
</evidence>
<dbReference type="GO" id="GO:0005509">
    <property type="term" value="F:calcium ion binding"/>
    <property type="evidence" value="ECO:0007669"/>
    <property type="project" value="InterPro"/>
</dbReference>
<dbReference type="InterPro" id="IPR022170">
    <property type="entry name" value="MUL1-like"/>
</dbReference>
<dbReference type="InterPro" id="IPR011992">
    <property type="entry name" value="EF-hand-dom_pair"/>
</dbReference>
<organism evidence="14 15">
    <name type="scientific">Candidatus Thiodiazotropha endoloripes</name>
    <dbReference type="NCBI Taxonomy" id="1818881"/>
    <lineage>
        <taxon>Bacteria</taxon>
        <taxon>Pseudomonadati</taxon>
        <taxon>Pseudomonadota</taxon>
        <taxon>Gammaproteobacteria</taxon>
        <taxon>Chromatiales</taxon>
        <taxon>Sedimenticolaceae</taxon>
        <taxon>Candidatus Thiodiazotropha</taxon>
    </lineage>
</organism>
<feature type="domain" description="EF-hand" evidence="13">
    <location>
        <begin position="212"/>
        <end position="247"/>
    </location>
</feature>
<keyword evidence="8" id="KW-0833">Ubl conjugation pathway</keyword>
<comment type="catalytic activity">
    <reaction evidence="1">
        <text>S-ubiquitinyl-[E2 ubiquitin-conjugating enzyme]-L-cysteine + [acceptor protein]-L-lysine = [E2 ubiquitin-conjugating enzyme]-L-cysteine + N(6)-ubiquitinyl-[acceptor protein]-L-lysine.</text>
        <dbReference type="EC" id="2.3.2.27"/>
    </reaction>
</comment>
<dbReference type="EC" id="2.3.2.27" evidence="3"/>
<dbReference type="PROSITE" id="PS00018">
    <property type="entry name" value="EF_HAND_1"/>
    <property type="match status" value="1"/>
</dbReference>
<dbReference type="EMBL" id="LVJZ01000003">
    <property type="protein sequence ID" value="ODB96191.1"/>
    <property type="molecule type" value="Genomic_DNA"/>
</dbReference>
<dbReference type="GO" id="GO:0061630">
    <property type="term" value="F:ubiquitin protein ligase activity"/>
    <property type="evidence" value="ECO:0007669"/>
    <property type="project" value="UniProtKB-EC"/>
</dbReference>
<comment type="caution">
    <text evidence="14">The sequence shown here is derived from an EMBL/GenBank/DDBJ whole genome shotgun (WGS) entry which is preliminary data.</text>
</comment>
<keyword evidence="11 12" id="KW-0472">Membrane</keyword>
<dbReference type="GO" id="GO:0016567">
    <property type="term" value="P:protein ubiquitination"/>
    <property type="evidence" value="ECO:0007669"/>
    <property type="project" value="InterPro"/>
</dbReference>
<keyword evidence="6" id="KW-0479">Metal-binding</keyword>
<evidence type="ECO:0000256" key="1">
    <source>
        <dbReference type="ARBA" id="ARBA00000900"/>
    </source>
</evidence>
<keyword evidence="15" id="KW-1185">Reference proteome</keyword>
<comment type="subcellular location">
    <subcellularLocation>
        <location evidence="2">Membrane</location>
        <topology evidence="2">Multi-pass membrane protein</topology>
    </subcellularLocation>
</comment>
<evidence type="ECO:0000313" key="15">
    <source>
        <dbReference type="Proteomes" id="UP000094849"/>
    </source>
</evidence>
<evidence type="ECO:0000259" key="13">
    <source>
        <dbReference type="PROSITE" id="PS50222"/>
    </source>
</evidence>
<keyword evidence="5 12" id="KW-0812">Transmembrane</keyword>
<keyword evidence="7" id="KW-0863">Zinc-finger</keyword>
<dbReference type="RefSeq" id="WP_069003047.1">
    <property type="nucleotide sequence ID" value="NZ_LVJW01000006.1"/>
</dbReference>
<feature type="transmembrane region" description="Helical" evidence="12">
    <location>
        <begin position="289"/>
        <end position="310"/>
    </location>
</feature>
<dbReference type="Proteomes" id="UP000094849">
    <property type="component" value="Unassembled WGS sequence"/>
</dbReference>
<evidence type="ECO:0000256" key="11">
    <source>
        <dbReference type="ARBA" id="ARBA00023136"/>
    </source>
</evidence>
<dbReference type="AlphaFoldDB" id="A0A1E2UNC3"/>
<keyword evidence="4" id="KW-0808">Transferase</keyword>
<evidence type="ECO:0000256" key="10">
    <source>
        <dbReference type="ARBA" id="ARBA00022989"/>
    </source>
</evidence>
<sequence>MQEIANLGTGAFFFWSALLILLSLAALYFSFYHLHRARLIEDTPTSRIRSAPQGYVELIGEADMMQGEAVISPLSATQCCWWRYKVDRKDDKGWHAVRSEKSNALFLIKDETGECILDPEGATVTPSERNIWYGPNSTPSAGPDRGIGTTHSQFNRFGLQISINTTFDGDYRYTEELIMPGDPLYAIGLFSSLGEIDRKAMRDDMVKERLRQWKSDHASLLDRFDLNGDGKIDLDEWETARKAAKQEVTREQLKEDQQPLHTLSTTGSRRRPMLISTKEEFDLVRRFRYYSFFTLAAFFALGSGSVWFIAARMI</sequence>
<dbReference type="STRING" id="1818881.A3196_05075"/>
<protein>
    <recommendedName>
        <fullName evidence="3">RING-type E3 ubiquitin transferase</fullName>
        <ecNumber evidence="3">2.3.2.27</ecNumber>
    </recommendedName>
</protein>
<evidence type="ECO:0000256" key="7">
    <source>
        <dbReference type="ARBA" id="ARBA00022771"/>
    </source>
</evidence>
<keyword evidence="9" id="KW-0862">Zinc</keyword>
<accession>A0A1E2UNC3</accession>
<dbReference type="InterPro" id="IPR018247">
    <property type="entry name" value="EF_Hand_1_Ca_BS"/>
</dbReference>
<dbReference type="PROSITE" id="PS50222">
    <property type="entry name" value="EF_HAND_2"/>
    <property type="match status" value="1"/>
</dbReference>
<evidence type="ECO:0000256" key="9">
    <source>
        <dbReference type="ARBA" id="ARBA00022833"/>
    </source>
</evidence>
<dbReference type="SUPFAM" id="SSF47473">
    <property type="entry name" value="EF-hand"/>
    <property type="match status" value="1"/>
</dbReference>
<dbReference type="Pfam" id="PF13202">
    <property type="entry name" value="EF-hand_5"/>
    <property type="match status" value="1"/>
</dbReference>
<keyword evidence="10 12" id="KW-1133">Transmembrane helix</keyword>
<evidence type="ECO:0000256" key="8">
    <source>
        <dbReference type="ARBA" id="ARBA00022786"/>
    </source>
</evidence>
<reference evidence="14 15" key="1">
    <citation type="submission" date="2016-03" db="EMBL/GenBank/DDBJ databases">
        <title>Chemosynthetic sulphur-oxidizing symbionts of marine invertebrate animals are capable of nitrogen fixation.</title>
        <authorList>
            <person name="Petersen J.M."/>
            <person name="Kemper A."/>
            <person name="Gruber-Vodicka H."/>
            <person name="Cardini U."/>
            <person name="Geest Mvander."/>
            <person name="Kleiner M."/>
            <person name="Bulgheresi S."/>
            <person name="Fussmann M."/>
            <person name="Herbold C."/>
            <person name="Seah B.K.B."/>
            <person name="Antony C.Paul."/>
            <person name="Liu D."/>
            <person name="Belitz A."/>
            <person name="Weber M."/>
        </authorList>
    </citation>
    <scope>NUCLEOTIDE SEQUENCE [LARGE SCALE GENOMIC DNA]</scope>
    <source>
        <strain evidence="14">G_D</strain>
    </source>
</reference>
<evidence type="ECO:0000256" key="2">
    <source>
        <dbReference type="ARBA" id="ARBA00004141"/>
    </source>
</evidence>
<dbReference type="OrthoDB" id="7013907at2"/>
<dbReference type="GO" id="GO:0008270">
    <property type="term" value="F:zinc ion binding"/>
    <property type="evidence" value="ECO:0007669"/>
    <property type="project" value="UniProtKB-KW"/>
</dbReference>
<evidence type="ECO:0000256" key="6">
    <source>
        <dbReference type="ARBA" id="ARBA00022723"/>
    </source>
</evidence>
<dbReference type="Pfam" id="PF12483">
    <property type="entry name" value="GIDE"/>
    <property type="match status" value="1"/>
</dbReference>
<evidence type="ECO:0000313" key="14">
    <source>
        <dbReference type="EMBL" id="ODB96191.1"/>
    </source>
</evidence>
<dbReference type="GO" id="GO:0016020">
    <property type="term" value="C:membrane"/>
    <property type="evidence" value="ECO:0007669"/>
    <property type="project" value="UniProtKB-SubCell"/>
</dbReference>
<name>A0A1E2UNC3_9GAMM</name>
<evidence type="ECO:0000256" key="4">
    <source>
        <dbReference type="ARBA" id="ARBA00022679"/>
    </source>
</evidence>
<feature type="transmembrane region" description="Helical" evidence="12">
    <location>
        <begin position="12"/>
        <end position="31"/>
    </location>
</feature>
<proteinExistence type="predicted"/>
<gene>
    <name evidence="14" type="ORF">A3196_05075</name>
</gene>
<evidence type="ECO:0000256" key="5">
    <source>
        <dbReference type="ARBA" id="ARBA00022692"/>
    </source>
</evidence>
<evidence type="ECO:0000256" key="3">
    <source>
        <dbReference type="ARBA" id="ARBA00012483"/>
    </source>
</evidence>
<dbReference type="Gene3D" id="1.10.238.10">
    <property type="entry name" value="EF-hand"/>
    <property type="match status" value="1"/>
</dbReference>
<dbReference type="InterPro" id="IPR002048">
    <property type="entry name" value="EF_hand_dom"/>
</dbReference>